<dbReference type="InterPro" id="IPR023485">
    <property type="entry name" value="Ptyr_pPase"/>
</dbReference>
<comment type="similarity">
    <text evidence="1">Belongs to the low molecular weight phosphotyrosine protein phosphatase family.</text>
</comment>
<dbReference type="InterPro" id="IPR017867">
    <property type="entry name" value="Tyr_phospatase_low_mol_wt"/>
</dbReference>
<dbReference type="AlphaFoldDB" id="A0A1C3SZR1"/>
<dbReference type="RefSeq" id="WP_110213045.1">
    <property type="nucleotide sequence ID" value="NZ_CABWVC010000010.1"/>
</dbReference>
<dbReference type="PRINTS" id="PR00719">
    <property type="entry name" value="LMWPTPASE"/>
</dbReference>
<dbReference type="SUPFAM" id="SSF52788">
    <property type="entry name" value="Phosphotyrosine protein phosphatases I"/>
    <property type="match status" value="1"/>
</dbReference>
<dbReference type="InterPro" id="IPR050438">
    <property type="entry name" value="LMW_PTPase"/>
</dbReference>
<evidence type="ECO:0000256" key="1">
    <source>
        <dbReference type="ARBA" id="ARBA00011063"/>
    </source>
</evidence>
<feature type="active site" description="Proton donor" evidence="6">
    <location>
        <position position="115"/>
    </location>
</feature>
<accession>A0A1C3SZR1</accession>
<dbReference type="Pfam" id="PF01451">
    <property type="entry name" value="LMWPc"/>
    <property type="match status" value="1"/>
</dbReference>
<dbReference type="SMART" id="SM00226">
    <property type="entry name" value="LMWPc"/>
    <property type="match status" value="1"/>
</dbReference>
<organism evidence="8">
    <name type="scientific">Klebsiella pneumoniae</name>
    <dbReference type="NCBI Taxonomy" id="573"/>
    <lineage>
        <taxon>Bacteria</taxon>
        <taxon>Pseudomonadati</taxon>
        <taxon>Pseudomonadota</taxon>
        <taxon>Gammaproteobacteria</taxon>
        <taxon>Enterobacterales</taxon>
        <taxon>Enterobacteriaceae</taxon>
        <taxon>Klebsiella/Raoultella group</taxon>
        <taxon>Klebsiella</taxon>
        <taxon>Klebsiella pneumoniae complex</taxon>
    </lineage>
</organism>
<dbReference type="Gene3D" id="3.40.50.2300">
    <property type="match status" value="1"/>
</dbReference>
<evidence type="ECO:0000256" key="5">
    <source>
        <dbReference type="ARBA" id="ARBA00051722"/>
    </source>
</evidence>
<protein>
    <recommendedName>
        <fullName evidence="2">protein-tyrosine-phosphatase</fullName>
        <ecNumber evidence="2">3.1.3.48</ecNumber>
    </recommendedName>
</protein>
<dbReference type="PANTHER" id="PTHR11717">
    <property type="entry name" value="LOW MOLECULAR WEIGHT PROTEIN TYROSINE PHOSPHATASE"/>
    <property type="match status" value="1"/>
</dbReference>
<feature type="domain" description="Phosphotyrosine protein phosphatase I" evidence="7">
    <location>
        <begin position="3"/>
        <end position="141"/>
    </location>
</feature>
<feature type="active site" evidence="6">
    <location>
        <position position="15"/>
    </location>
</feature>
<evidence type="ECO:0000313" key="8">
    <source>
        <dbReference type="EMBL" id="SCA96047.1"/>
    </source>
</evidence>
<keyword evidence="4" id="KW-0904">Protein phosphatase</keyword>
<dbReference type="FunFam" id="3.40.50.2300:FF:000041">
    <property type="entry name" value="Low molecular weight protein-tyrosine-phosphatase"/>
    <property type="match status" value="1"/>
</dbReference>
<feature type="active site" description="Nucleophile" evidence="6">
    <location>
        <position position="9"/>
    </location>
</feature>
<reference evidence="8" key="1">
    <citation type="submission" date="2016-07" db="EMBL/GenBank/DDBJ databases">
        <authorList>
            <person name="Informatics P."/>
        </authorList>
    </citation>
    <scope>NUCLEOTIDE SEQUENCE</scope>
    <source>
        <strain evidence="8">INF200</strain>
    </source>
</reference>
<name>A0A1C3SZR1_KLEPN</name>
<sequence>MFDKILVICTGNICRSPIAERLLRQMMPTKIVKSAGLAALINNAADLTAQKIANKHGVSLDGHKGIKFTADIGRQYDLILVMERHQIEAVSTIAPELRGKTMLLGHWMNQKEIPDPYRKSDEAFESVYILIDQACKLWAKKLQA</sequence>
<reference evidence="8" key="2">
    <citation type="submission" date="2016-08" db="EMBL/GenBank/DDBJ databases">
        <title>Klebsiella loci capsule.</title>
        <authorList>
            <person name="Holt K.E."/>
            <person name="Thomson N.R."/>
        </authorList>
    </citation>
    <scope>NUCLEOTIDE SEQUENCE</scope>
    <source>
        <strain evidence="8">INF200</strain>
    </source>
</reference>
<proteinExistence type="inferred from homology"/>
<gene>
    <name evidence="8" type="primary">wzb</name>
    <name evidence="8" type="synonym">KL143_00005</name>
</gene>
<dbReference type="CDD" id="cd16343">
    <property type="entry name" value="LMWPTP"/>
    <property type="match status" value="1"/>
</dbReference>
<dbReference type="EMBL" id="LT603719">
    <property type="protein sequence ID" value="SCA96047.1"/>
    <property type="molecule type" value="Genomic_DNA"/>
</dbReference>
<keyword evidence="3" id="KW-0378">Hydrolase</keyword>
<evidence type="ECO:0000256" key="3">
    <source>
        <dbReference type="ARBA" id="ARBA00022801"/>
    </source>
</evidence>
<evidence type="ECO:0000256" key="6">
    <source>
        <dbReference type="PIRSR" id="PIRSR617867-1"/>
    </source>
</evidence>
<evidence type="ECO:0000256" key="2">
    <source>
        <dbReference type="ARBA" id="ARBA00013064"/>
    </source>
</evidence>
<evidence type="ECO:0000259" key="7">
    <source>
        <dbReference type="SMART" id="SM00226"/>
    </source>
</evidence>
<comment type="catalytic activity">
    <reaction evidence="5">
        <text>O-phospho-L-tyrosyl-[protein] + H2O = L-tyrosyl-[protein] + phosphate</text>
        <dbReference type="Rhea" id="RHEA:10684"/>
        <dbReference type="Rhea" id="RHEA-COMP:10136"/>
        <dbReference type="Rhea" id="RHEA-COMP:20101"/>
        <dbReference type="ChEBI" id="CHEBI:15377"/>
        <dbReference type="ChEBI" id="CHEBI:43474"/>
        <dbReference type="ChEBI" id="CHEBI:46858"/>
        <dbReference type="ChEBI" id="CHEBI:61978"/>
        <dbReference type="EC" id="3.1.3.48"/>
    </reaction>
</comment>
<dbReference type="EC" id="3.1.3.48" evidence="2"/>
<dbReference type="PANTHER" id="PTHR11717:SF31">
    <property type="entry name" value="LOW MOLECULAR WEIGHT PROTEIN-TYROSINE-PHOSPHATASE ETP-RELATED"/>
    <property type="match status" value="1"/>
</dbReference>
<dbReference type="GO" id="GO:0004725">
    <property type="term" value="F:protein tyrosine phosphatase activity"/>
    <property type="evidence" value="ECO:0007669"/>
    <property type="project" value="UniProtKB-EC"/>
</dbReference>
<evidence type="ECO:0000256" key="4">
    <source>
        <dbReference type="ARBA" id="ARBA00022912"/>
    </source>
</evidence>
<dbReference type="InterPro" id="IPR036196">
    <property type="entry name" value="Ptyr_pPase_sf"/>
</dbReference>